<name>A0A4P6JPX9_KTERU</name>
<evidence type="ECO:0000259" key="1">
    <source>
        <dbReference type="Pfam" id="PF08241"/>
    </source>
</evidence>
<dbReference type="RefSeq" id="WP_129888506.1">
    <property type="nucleotide sequence ID" value="NZ_CP035758.1"/>
</dbReference>
<dbReference type="Gene3D" id="3.40.50.150">
    <property type="entry name" value="Vaccinia Virus protein VP39"/>
    <property type="match status" value="1"/>
</dbReference>
<dbReference type="Proteomes" id="UP000290365">
    <property type="component" value="Chromosome"/>
</dbReference>
<keyword evidence="2" id="KW-0489">Methyltransferase</keyword>
<dbReference type="CDD" id="cd02440">
    <property type="entry name" value="AdoMet_MTases"/>
    <property type="match status" value="1"/>
</dbReference>
<dbReference type="GO" id="GO:0008757">
    <property type="term" value="F:S-adenosylmethionine-dependent methyltransferase activity"/>
    <property type="evidence" value="ECO:0007669"/>
    <property type="project" value="InterPro"/>
</dbReference>
<sequence>MSFLFKDTERAARRLQIVADVFAFSSRPFLQAVVGTAPEVAIDLGCGPGYTTCLLAEVSQCVRAIGLGSSEYFLWQAQRNAPTYFSFVRHDVTHIPFPTEPCDLIFCRLLLTHLQVQISVLERWGTQLRPQDLLLVEEVEWVRTEHPLLRRYLEIQTALFKQRGNELYIGLGLEQYRVNDGLRRCLSRVSGTCFYDTGSYHVFPESPIVETPSFRSAAVWGRHRAPGTRFASPGDPCH</sequence>
<proteinExistence type="predicted"/>
<dbReference type="OrthoDB" id="9811589at2"/>
<dbReference type="InterPro" id="IPR029063">
    <property type="entry name" value="SAM-dependent_MTases_sf"/>
</dbReference>
<dbReference type="PANTHER" id="PTHR43861">
    <property type="entry name" value="TRANS-ACONITATE 2-METHYLTRANSFERASE-RELATED"/>
    <property type="match status" value="1"/>
</dbReference>
<evidence type="ECO:0000313" key="2">
    <source>
        <dbReference type="EMBL" id="QBD77449.1"/>
    </source>
</evidence>
<keyword evidence="2" id="KW-0808">Transferase</keyword>
<dbReference type="GO" id="GO:0032259">
    <property type="term" value="P:methylation"/>
    <property type="evidence" value="ECO:0007669"/>
    <property type="project" value="UniProtKB-KW"/>
</dbReference>
<dbReference type="InterPro" id="IPR013216">
    <property type="entry name" value="Methyltransf_11"/>
</dbReference>
<keyword evidence="3" id="KW-1185">Reference proteome</keyword>
<dbReference type="Pfam" id="PF08241">
    <property type="entry name" value="Methyltransf_11"/>
    <property type="match status" value="1"/>
</dbReference>
<gene>
    <name evidence="2" type="ORF">EPA93_16200</name>
</gene>
<dbReference type="SUPFAM" id="SSF53335">
    <property type="entry name" value="S-adenosyl-L-methionine-dependent methyltransferases"/>
    <property type="match status" value="1"/>
</dbReference>
<dbReference type="AlphaFoldDB" id="A0A4P6JPX9"/>
<feature type="domain" description="Methyltransferase type 11" evidence="1">
    <location>
        <begin position="43"/>
        <end position="134"/>
    </location>
</feature>
<accession>A0A4P6JPX9</accession>
<protein>
    <submittedName>
        <fullName evidence="2">Class I SAM-dependent methyltransferase</fullName>
    </submittedName>
</protein>
<dbReference type="EMBL" id="CP035758">
    <property type="protein sequence ID" value="QBD77449.1"/>
    <property type="molecule type" value="Genomic_DNA"/>
</dbReference>
<organism evidence="2 3">
    <name type="scientific">Ktedonosporobacter rubrisoli</name>
    <dbReference type="NCBI Taxonomy" id="2509675"/>
    <lineage>
        <taxon>Bacteria</taxon>
        <taxon>Bacillati</taxon>
        <taxon>Chloroflexota</taxon>
        <taxon>Ktedonobacteria</taxon>
        <taxon>Ktedonobacterales</taxon>
        <taxon>Ktedonosporobacteraceae</taxon>
        <taxon>Ktedonosporobacter</taxon>
    </lineage>
</organism>
<reference evidence="2 3" key="1">
    <citation type="submission" date="2019-01" db="EMBL/GenBank/DDBJ databases">
        <title>Ktedonosporobacter rubrisoli SCAWS-G2.</title>
        <authorList>
            <person name="Huang Y."/>
            <person name="Yan B."/>
        </authorList>
    </citation>
    <scope>NUCLEOTIDE SEQUENCE [LARGE SCALE GENOMIC DNA]</scope>
    <source>
        <strain evidence="2 3">SCAWS-G2</strain>
    </source>
</reference>
<evidence type="ECO:0000313" key="3">
    <source>
        <dbReference type="Proteomes" id="UP000290365"/>
    </source>
</evidence>
<dbReference type="KEGG" id="kbs:EPA93_16200"/>